<dbReference type="RefSeq" id="WP_179282201.1">
    <property type="nucleotide sequence ID" value="NZ_FZOD01000027.1"/>
</dbReference>
<sequence length="100" mass="10693">MTTEHAENPLTPAPVDPTALVAARDLREAIYRLARANCDGTGYGRADRELLNQVAAGMPVGVRLDDEPGDLGAGDVTPFAVHKRIYADNKYADPTSFPLA</sequence>
<dbReference type="SUPFAM" id="SSF160904">
    <property type="entry name" value="Jann2411-like"/>
    <property type="match status" value="1"/>
</dbReference>
<evidence type="ECO:0000313" key="2">
    <source>
        <dbReference type="Proteomes" id="UP000198282"/>
    </source>
</evidence>
<dbReference type="Pfam" id="PF07336">
    <property type="entry name" value="ABATE"/>
    <property type="match status" value="1"/>
</dbReference>
<dbReference type="Gene3D" id="1.10.3300.10">
    <property type="entry name" value="Jann2411-like domain"/>
    <property type="match status" value="1"/>
</dbReference>
<dbReference type="AlphaFoldDB" id="A0A239KKJ4"/>
<gene>
    <name evidence="1" type="ORF">SAMN05216276_1027100</name>
</gene>
<organism evidence="1 2">
    <name type="scientific">Streptosporangium subroseum</name>
    <dbReference type="NCBI Taxonomy" id="106412"/>
    <lineage>
        <taxon>Bacteria</taxon>
        <taxon>Bacillati</taxon>
        <taxon>Actinomycetota</taxon>
        <taxon>Actinomycetes</taxon>
        <taxon>Streptosporangiales</taxon>
        <taxon>Streptosporangiaceae</taxon>
        <taxon>Streptosporangium</taxon>
    </lineage>
</organism>
<protein>
    <submittedName>
        <fullName evidence="1">Putative stress-induced transcription regulator</fullName>
    </submittedName>
</protein>
<accession>A0A239KKJ4</accession>
<evidence type="ECO:0000313" key="1">
    <source>
        <dbReference type="EMBL" id="SNT18520.1"/>
    </source>
</evidence>
<reference evidence="1 2" key="1">
    <citation type="submission" date="2017-06" db="EMBL/GenBank/DDBJ databases">
        <authorList>
            <person name="Kim H.J."/>
            <person name="Triplett B.A."/>
        </authorList>
    </citation>
    <scope>NUCLEOTIDE SEQUENCE [LARGE SCALE GENOMIC DNA]</scope>
    <source>
        <strain evidence="1 2">CGMCC 4.2132</strain>
    </source>
</reference>
<dbReference type="InterPro" id="IPR023286">
    <property type="entry name" value="ABATE_dom_sf"/>
</dbReference>
<dbReference type="Proteomes" id="UP000198282">
    <property type="component" value="Unassembled WGS sequence"/>
</dbReference>
<keyword evidence="2" id="KW-1185">Reference proteome</keyword>
<name>A0A239KKJ4_9ACTN</name>
<proteinExistence type="predicted"/>
<dbReference type="InterPro" id="IPR010852">
    <property type="entry name" value="ABATE"/>
</dbReference>
<dbReference type="EMBL" id="FZOD01000027">
    <property type="protein sequence ID" value="SNT18520.1"/>
    <property type="molecule type" value="Genomic_DNA"/>
</dbReference>